<dbReference type="InterPro" id="IPR013325">
    <property type="entry name" value="RNA_pol_sigma_r2"/>
</dbReference>
<dbReference type="PANTHER" id="PTHR43133">
    <property type="entry name" value="RNA POLYMERASE ECF-TYPE SIGMA FACTO"/>
    <property type="match status" value="1"/>
</dbReference>
<evidence type="ECO:0000256" key="2">
    <source>
        <dbReference type="ARBA" id="ARBA00023015"/>
    </source>
</evidence>
<dbReference type="GO" id="GO:0006950">
    <property type="term" value="P:response to stress"/>
    <property type="evidence" value="ECO:0007669"/>
    <property type="project" value="UniProtKB-ARBA"/>
</dbReference>
<reference evidence="10" key="1">
    <citation type="submission" date="2016-09" db="EMBL/GenBank/DDBJ databases">
        <authorList>
            <person name="Greninger A.L."/>
            <person name="Jerome K.R."/>
            <person name="Mcnair B."/>
            <person name="Wallis C."/>
            <person name="Fang F."/>
        </authorList>
    </citation>
    <scope>NUCLEOTIDE SEQUENCE [LARGE SCALE GENOMIC DNA]</scope>
    <source>
        <strain evidence="10">BC1_M4</strain>
    </source>
</reference>
<keyword evidence="4 6" id="KW-0238">DNA-binding</keyword>
<dbReference type="NCBIfam" id="TIGR02937">
    <property type="entry name" value="sigma70-ECF"/>
    <property type="match status" value="1"/>
</dbReference>
<keyword evidence="2 6" id="KW-0805">Transcription regulation</keyword>
<dbReference type="InterPro" id="IPR013249">
    <property type="entry name" value="RNA_pol_sigma70_r4_t2"/>
</dbReference>
<dbReference type="SUPFAM" id="SSF88659">
    <property type="entry name" value="Sigma3 and sigma4 domains of RNA polymerase sigma factors"/>
    <property type="match status" value="1"/>
</dbReference>
<keyword evidence="10" id="KW-1185">Reference proteome</keyword>
<dbReference type="InterPro" id="IPR000838">
    <property type="entry name" value="RNA_pol_sigma70_ECF_CS"/>
</dbReference>
<dbReference type="PANTHER" id="PTHR43133:SF59">
    <property type="entry name" value="ECF RNA POLYMERASE SIGMA FACTOR SIGR"/>
    <property type="match status" value="1"/>
</dbReference>
<dbReference type="InterPro" id="IPR036388">
    <property type="entry name" value="WH-like_DNA-bd_sf"/>
</dbReference>
<dbReference type="GO" id="GO:0006352">
    <property type="term" value="P:DNA-templated transcription initiation"/>
    <property type="evidence" value="ECO:0007669"/>
    <property type="project" value="InterPro"/>
</dbReference>
<dbReference type="EMBL" id="MIHC01000045">
    <property type="protein sequence ID" value="ODR03566.1"/>
    <property type="molecule type" value="Genomic_DNA"/>
</dbReference>
<comment type="similarity">
    <text evidence="1 6">Belongs to the sigma-70 factor family. ECF subfamily.</text>
</comment>
<dbReference type="Gene3D" id="1.10.1740.10">
    <property type="match status" value="1"/>
</dbReference>
<dbReference type="InterPro" id="IPR013324">
    <property type="entry name" value="RNA_pol_sigma_r3/r4-like"/>
</dbReference>
<dbReference type="Pfam" id="PF04542">
    <property type="entry name" value="Sigma70_r2"/>
    <property type="match status" value="1"/>
</dbReference>
<dbReference type="InterPro" id="IPR007627">
    <property type="entry name" value="RNA_pol_sigma70_r2"/>
</dbReference>
<feature type="domain" description="RNA polymerase sigma factor 70 region 4 type 2" evidence="8">
    <location>
        <begin position="134"/>
        <end position="185"/>
    </location>
</feature>
<dbReference type="GO" id="GO:0016987">
    <property type="term" value="F:sigma factor activity"/>
    <property type="evidence" value="ECO:0007669"/>
    <property type="project" value="UniProtKB-KW"/>
</dbReference>
<dbReference type="STRING" id="243061.AWC25_08630"/>
<accession>A0A1E3SN35</accession>
<comment type="caution">
    <text evidence="9">The sequence shown here is derived from an EMBL/GenBank/DDBJ whole genome shotgun (WGS) entry which is preliminary data.</text>
</comment>
<evidence type="ECO:0000313" key="9">
    <source>
        <dbReference type="EMBL" id="ODR03566.1"/>
    </source>
</evidence>
<dbReference type="Gene3D" id="1.10.10.10">
    <property type="entry name" value="Winged helix-like DNA-binding domain superfamily/Winged helix DNA-binding domain"/>
    <property type="match status" value="1"/>
</dbReference>
<evidence type="ECO:0000259" key="7">
    <source>
        <dbReference type="Pfam" id="PF04542"/>
    </source>
</evidence>
<dbReference type="InterPro" id="IPR039425">
    <property type="entry name" value="RNA_pol_sigma-70-like"/>
</dbReference>
<gene>
    <name evidence="9" type="ORF">BHQ21_21490</name>
</gene>
<feature type="domain" description="RNA polymerase sigma-70 region 2" evidence="7">
    <location>
        <begin position="32"/>
        <end position="95"/>
    </location>
</feature>
<dbReference type="SUPFAM" id="SSF88946">
    <property type="entry name" value="Sigma2 domain of RNA polymerase sigma factors"/>
    <property type="match status" value="1"/>
</dbReference>
<sequence length="209" mass="23926">MTLMSLSPPDPESHTRVDDLAARFERDVIPLLDQLYRAARRCTQSHADAEDLVQETMVKAYVGFASFQDGTNLRAWLYTIMNRTRINHYRTAARRPAEWLADDVGDYVLGAATQQSARRMSAEAEALESMGDHEIRQALQKLPEAQQLAVYYADVEGLRYKEIGEILDIPLGSVMSRIHRGRRNMRKLLMEFAVENRYIREHDDVTIAA</sequence>
<organism evidence="9 10">
    <name type="scientific">Mycobacterium sherrisii</name>
    <dbReference type="NCBI Taxonomy" id="243061"/>
    <lineage>
        <taxon>Bacteria</taxon>
        <taxon>Bacillati</taxon>
        <taxon>Actinomycetota</taxon>
        <taxon>Actinomycetes</taxon>
        <taxon>Mycobacteriales</taxon>
        <taxon>Mycobacteriaceae</taxon>
        <taxon>Mycobacterium</taxon>
        <taxon>Mycobacterium simiae complex</taxon>
    </lineage>
</organism>
<keyword evidence="5 6" id="KW-0804">Transcription</keyword>
<evidence type="ECO:0000256" key="4">
    <source>
        <dbReference type="ARBA" id="ARBA00023125"/>
    </source>
</evidence>
<dbReference type="AlphaFoldDB" id="A0A1E3SN35"/>
<evidence type="ECO:0000259" key="8">
    <source>
        <dbReference type="Pfam" id="PF08281"/>
    </source>
</evidence>
<name>A0A1E3SN35_9MYCO</name>
<proteinExistence type="inferred from homology"/>
<dbReference type="CDD" id="cd06171">
    <property type="entry name" value="Sigma70_r4"/>
    <property type="match status" value="1"/>
</dbReference>
<keyword evidence="3 6" id="KW-0731">Sigma factor</keyword>
<evidence type="ECO:0000256" key="5">
    <source>
        <dbReference type="ARBA" id="ARBA00023163"/>
    </source>
</evidence>
<dbReference type="GO" id="GO:0003677">
    <property type="term" value="F:DNA binding"/>
    <property type="evidence" value="ECO:0007669"/>
    <property type="project" value="UniProtKB-KW"/>
</dbReference>
<dbReference type="PROSITE" id="PS01063">
    <property type="entry name" value="SIGMA70_ECF"/>
    <property type="match status" value="1"/>
</dbReference>
<evidence type="ECO:0000313" key="10">
    <source>
        <dbReference type="Proteomes" id="UP000094224"/>
    </source>
</evidence>
<dbReference type="Proteomes" id="UP000094224">
    <property type="component" value="Unassembled WGS sequence"/>
</dbReference>
<evidence type="ECO:0000256" key="1">
    <source>
        <dbReference type="ARBA" id="ARBA00010641"/>
    </source>
</evidence>
<dbReference type="Pfam" id="PF08281">
    <property type="entry name" value="Sigma70_r4_2"/>
    <property type="match status" value="1"/>
</dbReference>
<evidence type="ECO:0000256" key="3">
    <source>
        <dbReference type="ARBA" id="ARBA00023082"/>
    </source>
</evidence>
<dbReference type="InterPro" id="IPR014284">
    <property type="entry name" value="RNA_pol_sigma-70_dom"/>
</dbReference>
<evidence type="ECO:0000256" key="6">
    <source>
        <dbReference type="RuleBase" id="RU000716"/>
    </source>
</evidence>
<protein>
    <recommendedName>
        <fullName evidence="6">RNA polymerase sigma factor</fullName>
    </recommendedName>
</protein>